<accession>A0AAE3II02</accession>
<sequence length="322" mass="37788">MNKDIFCKGYTWGFFSKRGDFQTEAAEKSMERLASNGLNWICIPVNALQESFASTRVFSDYERTQSDEDIAFAIKKAKSLGLKVCLKPMVDCLDRSWRARIDFPPENPEYWDKWFKSYTAFMLHYAKLAEKLGCEMLCTGCEMAGMDKQSDRCRKLIAQVREVYSGIVMHNINHGDEQRFDWLSDVDIIGISGYYPVTDGVNRSKKHMLSRWNEVVGSLEKAHKHFNKPIMFAEIGVRNEEGCTQYPWDFHDRLDKPLDEQEQADFYDTAMEATWDLDWFCGYFWWDWKAILPPIEKAKENRDFTVYGKLGEEVLKKWYTKD</sequence>
<dbReference type="InterPro" id="IPR055151">
    <property type="entry name" value="GH113"/>
</dbReference>
<gene>
    <name evidence="1" type="ORF">OCV57_01860</name>
</gene>
<organism evidence="1 2">
    <name type="scientific">Hominimerdicola aceti</name>
    <dbReference type="NCBI Taxonomy" id="2981726"/>
    <lineage>
        <taxon>Bacteria</taxon>
        <taxon>Bacillati</taxon>
        <taxon>Bacillota</taxon>
        <taxon>Clostridia</taxon>
        <taxon>Eubacteriales</taxon>
        <taxon>Oscillospiraceae</taxon>
        <taxon>Hominimerdicola</taxon>
    </lineage>
</organism>
<name>A0AAE3II02_9FIRM</name>
<reference evidence="1 2" key="1">
    <citation type="journal article" date="2021" name="ISME Commun">
        <title>Automated analysis of genomic sequences facilitates high-throughput and comprehensive description of bacteria.</title>
        <authorList>
            <person name="Hitch T.C.A."/>
        </authorList>
    </citation>
    <scope>NUCLEOTIDE SEQUENCE [LARGE SCALE GENOMIC DNA]</scope>
    <source>
        <strain evidence="1 2">Sanger_31</strain>
    </source>
</reference>
<dbReference type="SUPFAM" id="SSF51445">
    <property type="entry name" value="(Trans)glycosidases"/>
    <property type="match status" value="1"/>
</dbReference>
<dbReference type="RefSeq" id="WP_267300306.1">
    <property type="nucleotide sequence ID" value="NZ_JAOQJZ010000001.1"/>
</dbReference>
<dbReference type="InterPro" id="IPR017853">
    <property type="entry name" value="GH"/>
</dbReference>
<keyword evidence="2" id="KW-1185">Reference proteome</keyword>
<evidence type="ECO:0000313" key="2">
    <source>
        <dbReference type="Proteomes" id="UP001208131"/>
    </source>
</evidence>
<dbReference type="Proteomes" id="UP001208131">
    <property type="component" value="Unassembled WGS sequence"/>
</dbReference>
<dbReference type="Pfam" id="PF22612">
    <property type="entry name" value="GH113"/>
    <property type="match status" value="1"/>
</dbReference>
<comment type="caution">
    <text evidence="1">The sequence shown here is derived from an EMBL/GenBank/DDBJ whole genome shotgun (WGS) entry which is preliminary data.</text>
</comment>
<dbReference type="CDD" id="cd19608">
    <property type="entry name" value="GH113_mannanase-like"/>
    <property type="match status" value="1"/>
</dbReference>
<evidence type="ECO:0000313" key="1">
    <source>
        <dbReference type="EMBL" id="MCU6704672.1"/>
    </source>
</evidence>
<proteinExistence type="predicted"/>
<protein>
    <submittedName>
        <fullName evidence="1">Uncharacterized protein</fullName>
    </submittedName>
</protein>
<dbReference type="Gene3D" id="3.20.20.80">
    <property type="entry name" value="Glycosidases"/>
    <property type="match status" value="1"/>
</dbReference>
<dbReference type="EMBL" id="JAOQJZ010000001">
    <property type="protein sequence ID" value="MCU6704672.1"/>
    <property type="molecule type" value="Genomic_DNA"/>
</dbReference>
<dbReference type="AlphaFoldDB" id="A0AAE3II02"/>